<keyword evidence="3 5" id="KW-0378">Hydrolase</keyword>
<evidence type="ECO:0000259" key="8">
    <source>
        <dbReference type="PROSITE" id="PS51829"/>
    </source>
</evidence>
<gene>
    <name evidence="9" type="ORF">GCM10009733_044170</name>
</gene>
<dbReference type="SUPFAM" id="SSF49785">
    <property type="entry name" value="Galactose-binding domain-like"/>
    <property type="match status" value="2"/>
</dbReference>
<evidence type="ECO:0000256" key="3">
    <source>
        <dbReference type="ARBA" id="ARBA00022801"/>
    </source>
</evidence>
<dbReference type="InterPro" id="IPR000209">
    <property type="entry name" value="Peptidase_S8/S53_dom"/>
</dbReference>
<dbReference type="PROSITE" id="PS00136">
    <property type="entry name" value="SUBTILASE_ASP"/>
    <property type="match status" value="1"/>
</dbReference>
<dbReference type="Pfam" id="PF01483">
    <property type="entry name" value="P_proprotein"/>
    <property type="match status" value="2"/>
</dbReference>
<dbReference type="InterPro" id="IPR008979">
    <property type="entry name" value="Galactose-bd-like_sf"/>
</dbReference>
<dbReference type="PRINTS" id="PR00723">
    <property type="entry name" value="SUBTILISIN"/>
</dbReference>
<feature type="active site" description="Charge relay system" evidence="5">
    <location>
        <position position="330"/>
    </location>
</feature>
<reference evidence="9 10" key="1">
    <citation type="journal article" date="2019" name="Int. J. Syst. Evol. Microbiol.">
        <title>The Global Catalogue of Microorganisms (GCM) 10K type strain sequencing project: providing services to taxonomists for standard genome sequencing and annotation.</title>
        <authorList>
            <consortium name="The Broad Institute Genomics Platform"/>
            <consortium name="The Broad Institute Genome Sequencing Center for Infectious Disease"/>
            <person name="Wu L."/>
            <person name="Ma J."/>
        </authorList>
    </citation>
    <scope>NUCLEOTIDE SEQUENCE [LARGE SCALE GENOMIC DNA]</scope>
    <source>
        <strain evidence="9 10">JCM 13929</strain>
    </source>
</reference>
<evidence type="ECO:0000313" key="10">
    <source>
        <dbReference type="Proteomes" id="UP001500064"/>
    </source>
</evidence>
<dbReference type="Gene3D" id="3.40.50.200">
    <property type="entry name" value="Peptidase S8/S53 domain"/>
    <property type="match status" value="1"/>
</dbReference>
<dbReference type="SUPFAM" id="SSF52743">
    <property type="entry name" value="Subtilisin-like"/>
    <property type="match status" value="1"/>
</dbReference>
<dbReference type="Pfam" id="PF00082">
    <property type="entry name" value="Peptidase_S8"/>
    <property type="match status" value="1"/>
</dbReference>
<dbReference type="PROSITE" id="PS51829">
    <property type="entry name" value="P_HOMO_B"/>
    <property type="match status" value="2"/>
</dbReference>
<dbReference type="InterPro" id="IPR036852">
    <property type="entry name" value="Peptidase_S8/S53_dom_sf"/>
</dbReference>
<dbReference type="Gene3D" id="2.60.120.260">
    <property type="entry name" value="Galactose-binding domain-like"/>
    <property type="match status" value="2"/>
</dbReference>
<dbReference type="InterPro" id="IPR002884">
    <property type="entry name" value="P_dom"/>
</dbReference>
<comment type="caution">
    <text evidence="9">The sequence shown here is derived from an EMBL/GenBank/DDBJ whole genome shotgun (WGS) entry which is preliminary data.</text>
</comment>
<proteinExistence type="inferred from homology"/>
<dbReference type="InterPro" id="IPR050131">
    <property type="entry name" value="Peptidase_S8_subtilisin-like"/>
</dbReference>
<comment type="similarity">
    <text evidence="1 5 6">Belongs to the peptidase S8 family.</text>
</comment>
<keyword evidence="10" id="KW-1185">Reference proteome</keyword>
<dbReference type="PANTHER" id="PTHR43806">
    <property type="entry name" value="PEPTIDASE S8"/>
    <property type="match status" value="1"/>
</dbReference>
<organism evidence="9 10">
    <name type="scientific">Nonomuraea maheshkhaliensis</name>
    <dbReference type="NCBI Taxonomy" id="419590"/>
    <lineage>
        <taxon>Bacteria</taxon>
        <taxon>Bacillati</taxon>
        <taxon>Actinomycetota</taxon>
        <taxon>Actinomycetes</taxon>
        <taxon>Streptosporangiales</taxon>
        <taxon>Streptosporangiaceae</taxon>
        <taxon>Nonomuraea</taxon>
    </lineage>
</organism>
<feature type="domain" description="P/Homo B" evidence="8">
    <location>
        <begin position="386"/>
        <end position="504"/>
    </location>
</feature>
<feature type="region of interest" description="Disordered" evidence="7">
    <location>
        <begin position="117"/>
        <end position="136"/>
    </location>
</feature>
<dbReference type="InterPro" id="IPR023828">
    <property type="entry name" value="Peptidase_S8_Ser-AS"/>
</dbReference>
<evidence type="ECO:0000313" key="9">
    <source>
        <dbReference type="EMBL" id="GAA1642279.1"/>
    </source>
</evidence>
<name>A0ABN2FEL9_9ACTN</name>
<dbReference type="RefSeq" id="WP_346107464.1">
    <property type="nucleotide sequence ID" value="NZ_BAAAMU010000030.1"/>
</dbReference>
<dbReference type="EMBL" id="BAAAMU010000030">
    <property type="protein sequence ID" value="GAA1642279.1"/>
    <property type="molecule type" value="Genomic_DNA"/>
</dbReference>
<evidence type="ECO:0000256" key="1">
    <source>
        <dbReference type="ARBA" id="ARBA00011073"/>
    </source>
</evidence>
<dbReference type="PROSITE" id="PS00138">
    <property type="entry name" value="SUBTILASE_SER"/>
    <property type="match status" value="1"/>
</dbReference>
<protein>
    <recommendedName>
        <fullName evidence="8">P/Homo B domain-containing protein</fullName>
    </recommendedName>
</protein>
<evidence type="ECO:0000256" key="5">
    <source>
        <dbReference type="PROSITE-ProRule" id="PRU01240"/>
    </source>
</evidence>
<dbReference type="PROSITE" id="PS00137">
    <property type="entry name" value="SUBTILASE_HIS"/>
    <property type="match status" value="1"/>
</dbReference>
<keyword evidence="2 5" id="KW-0645">Protease</keyword>
<dbReference type="PROSITE" id="PS51892">
    <property type="entry name" value="SUBTILASE"/>
    <property type="match status" value="1"/>
</dbReference>
<dbReference type="InterPro" id="IPR023827">
    <property type="entry name" value="Peptidase_S8_Asp-AS"/>
</dbReference>
<keyword evidence="4 5" id="KW-0720">Serine protease</keyword>
<dbReference type="InterPro" id="IPR022398">
    <property type="entry name" value="Peptidase_S8_His-AS"/>
</dbReference>
<dbReference type="InterPro" id="IPR015500">
    <property type="entry name" value="Peptidase_S8_subtilisin-rel"/>
</dbReference>
<evidence type="ECO:0000256" key="2">
    <source>
        <dbReference type="ARBA" id="ARBA00022670"/>
    </source>
</evidence>
<evidence type="ECO:0000256" key="4">
    <source>
        <dbReference type="ARBA" id="ARBA00022825"/>
    </source>
</evidence>
<feature type="active site" description="Charge relay system" evidence="5">
    <location>
        <position position="149"/>
    </location>
</feature>
<evidence type="ECO:0000256" key="7">
    <source>
        <dbReference type="SAM" id="MobiDB-lite"/>
    </source>
</evidence>
<accession>A0ABN2FEL9</accession>
<dbReference type="PANTHER" id="PTHR43806:SF11">
    <property type="entry name" value="CEREVISIN-RELATED"/>
    <property type="match status" value="1"/>
</dbReference>
<sequence length="627" mass="65080">MVTKSRSDLPAATAAGTPLRTFSRYPVVTLRVDAAGLNRLQLQTGVVSVTEDVPVPPVLAQSVPLIGGDKTRTEGLTGAGTAVAVLDTGVARTHPFLTGRVVAEACFSPSDAEYGASSLCPSGEDEQEGTGAADTDQGPCAVAPLNCAHGTHVAGIAAGNGANVSGAPPAGVAPGANVVAIQVFSRFGTDEFCGTGASPCVLSFTSAQLSGLEKVLELKESGVPLVAANLSLGSGRYTADCGETDLRGPVIEDLLAEGVATVIAAGNDGYNDAVAAPACVSSAITVGSTTDEDGVSTFSNRGALLDLMAPGTGIVSSVPGAKWASMNGTSMAAPHVTGAFAVLRQKFPAKSVDELLTLMKSTGRPITNGSAVTPRLQLDAAALGSTPEEPDPEDPKGQWSRFFINSNKYKIPDPGKVDSPLPVTGIKGSGPVYLHIWVYVVHTWVGDLKIELVAPNGTIYNLQNPSPSDATSLSEVYRVNASKLTTVNGTWKLRATDAYKGDTGTISSWSMDIPFYENTDEYAIPDSGVVEAPITVTGWFPGNAYDDVTIGVDIDHTWCGDLQIDLVAPNGSVSKLLLPDPTDDGDGISKTFWVDARQFPANGTWKLRVKDVTAGDVGTLRSWWLKF</sequence>
<dbReference type="Proteomes" id="UP001500064">
    <property type="component" value="Unassembled WGS sequence"/>
</dbReference>
<feature type="active site" description="Charge relay system" evidence="5">
    <location>
        <position position="87"/>
    </location>
</feature>
<feature type="domain" description="P/Homo B" evidence="8">
    <location>
        <begin position="505"/>
        <end position="627"/>
    </location>
</feature>
<evidence type="ECO:0000256" key="6">
    <source>
        <dbReference type="RuleBase" id="RU003355"/>
    </source>
</evidence>